<name>A0A2N8HBV1_9BACT</name>
<evidence type="ECO:0000256" key="1">
    <source>
        <dbReference type="SAM" id="MobiDB-lite"/>
    </source>
</evidence>
<proteinExistence type="predicted"/>
<dbReference type="OrthoDB" id="9896361at2"/>
<organism evidence="2 3">
    <name type="scientific">Akkermansia muciniphila</name>
    <dbReference type="NCBI Taxonomy" id="239935"/>
    <lineage>
        <taxon>Bacteria</taxon>
        <taxon>Pseudomonadati</taxon>
        <taxon>Verrucomicrobiota</taxon>
        <taxon>Verrucomicrobiia</taxon>
        <taxon>Verrucomicrobiales</taxon>
        <taxon>Akkermansiaceae</taxon>
        <taxon>Akkermansia</taxon>
    </lineage>
</organism>
<comment type="caution">
    <text evidence="2">The sequence shown here is derived from an EMBL/GenBank/DDBJ whole genome shotgun (WGS) entry which is preliminary data.</text>
</comment>
<evidence type="ECO:0000313" key="3">
    <source>
        <dbReference type="Proteomes" id="UP000236000"/>
    </source>
</evidence>
<protein>
    <submittedName>
        <fullName evidence="2">Uncharacterized protein</fullName>
    </submittedName>
</protein>
<gene>
    <name evidence="2" type="ORF">CXU22_12080</name>
</gene>
<sequence length="156" mass="17706">MEPQQSYYTAHTDFEYPGDEQDQENEFRERALEMIRVMSLAMYHVINSRTPSVTAFGVAYALGLTSVLGNERMAERARKLGVHKAAISRAASKFLAESGLPPSLMMQQAEHAAMKRRPVKKLEAPRKKAPEQIMRAYNTGKKSFEENQLVLDLFKV</sequence>
<dbReference type="Proteomes" id="UP000236000">
    <property type="component" value="Unassembled WGS sequence"/>
</dbReference>
<feature type="region of interest" description="Disordered" evidence="1">
    <location>
        <begin position="1"/>
        <end position="23"/>
    </location>
</feature>
<accession>A0A2N8HBV1</accession>
<dbReference type="RefSeq" id="WP_102715803.1">
    <property type="nucleotide sequence ID" value="NZ_PJKA01000013.1"/>
</dbReference>
<dbReference type="EMBL" id="PJKA01000013">
    <property type="protein sequence ID" value="PNC17343.1"/>
    <property type="molecule type" value="Genomic_DNA"/>
</dbReference>
<dbReference type="AlphaFoldDB" id="A0A2N8HBV1"/>
<reference evidence="2 3" key="1">
    <citation type="journal article" date="2017" name="BMC Genomics">
        <title>Genome sequencing of 39 Akkermansia muciniphila isolates reveals its population structure, genomic and functional diverisity, and global distribution in mammalian gut microbiotas.</title>
        <authorList>
            <person name="Guo X."/>
            <person name="Li S."/>
            <person name="Zhang J."/>
            <person name="Wu F."/>
            <person name="Li X."/>
            <person name="Wu D."/>
            <person name="Zhang M."/>
            <person name="Ou Z."/>
            <person name="Jie Z."/>
            <person name="Yan Q."/>
            <person name="Li P."/>
            <person name="Yi J."/>
            <person name="Peng Y."/>
        </authorList>
    </citation>
    <scope>NUCLEOTIDE SEQUENCE [LARGE SCALE GENOMIC DNA]</scope>
    <source>
        <strain evidence="2 3">GP24</strain>
    </source>
</reference>
<evidence type="ECO:0000313" key="2">
    <source>
        <dbReference type="EMBL" id="PNC17343.1"/>
    </source>
</evidence>